<dbReference type="Proteomes" id="UP000092659">
    <property type="component" value="Chromosome"/>
</dbReference>
<sequence length="338" mass="37021">MNYACHTAELLAEQELPGYRDCSTRHDSFLVRDRSCWLVSRSGDETVVCRVAADASRLFAEQRHWPCPRSGEEHGFASPLPDGGLALIVNGLVTVYDIAGRVRWTYRFQPWPDAHNATPACTPDASGRRLLVTTTGRPGRDGLYRGDLCVALDLADGRHVTDTVLPSATAGYIFQQSRTDPGQVFLDALMGDTFHSLEVTLRDDALHTANIGLENDPFAGLSLDGAVIKTDVGGEWISRWEAGAEDVVAEVGETLPEGLRFVGHRPGFLDRDRVLAAVAEEEDTEDNRHLILDGHTLRPTGELAYPGTTCCDPLALGDGTWLTTEGDLVRRWRPTGTR</sequence>
<reference evidence="2 4" key="2">
    <citation type="submission" date="2021-03" db="EMBL/GenBank/DDBJ databases">
        <title>Genomic Encyclopedia of Type Strains, Phase IV (KMG-IV): sequencing the most valuable type-strain genomes for metagenomic binning, comparative biology and taxonomic classification.</title>
        <authorList>
            <person name="Goeker M."/>
        </authorList>
    </citation>
    <scope>NUCLEOTIDE SEQUENCE [LARGE SCALE GENOMIC DNA]</scope>
    <source>
        <strain evidence="2 4">DSM 40499</strain>
    </source>
</reference>
<proteinExistence type="predicted"/>
<dbReference type="Proteomes" id="UP001519309">
    <property type="component" value="Unassembled WGS sequence"/>
</dbReference>
<dbReference type="RefSeq" id="WP_067315878.1">
    <property type="nucleotide sequence ID" value="NZ_CP016279.1"/>
</dbReference>
<evidence type="ECO:0000313" key="1">
    <source>
        <dbReference type="EMBL" id="ANP55749.1"/>
    </source>
</evidence>
<accession>A0A1B1BAF7</accession>
<dbReference type="EMBL" id="CP016279">
    <property type="protein sequence ID" value="ANP55749.1"/>
    <property type="molecule type" value="Genomic_DNA"/>
</dbReference>
<keyword evidence="4" id="KW-1185">Reference proteome</keyword>
<name>A0A1B1BAF7_9ACTN</name>
<evidence type="ECO:0000313" key="4">
    <source>
        <dbReference type="Proteomes" id="UP001519309"/>
    </source>
</evidence>
<dbReference type="OrthoDB" id="4454357at2"/>
<reference evidence="1 3" key="1">
    <citation type="submission" date="2016-06" db="EMBL/GenBank/DDBJ databases">
        <title>Complete genome sequence of Streptomyces griseochromogenes ATCC 14511, the Blasticidin S producer.</title>
        <authorList>
            <person name="Wu L."/>
        </authorList>
    </citation>
    <scope>NUCLEOTIDE SEQUENCE [LARGE SCALE GENOMIC DNA]</scope>
    <source>
        <strain evidence="1 3">ATCC 14511</strain>
    </source>
</reference>
<dbReference type="AlphaFoldDB" id="A0A1B1BAF7"/>
<organism evidence="1 3">
    <name type="scientific">Streptomyces griseochromogenes</name>
    <dbReference type="NCBI Taxonomy" id="68214"/>
    <lineage>
        <taxon>Bacteria</taxon>
        <taxon>Bacillati</taxon>
        <taxon>Actinomycetota</taxon>
        <taxon>Actinomycetes</taxon>
        <taxon>Kitasatosporales</taxon>
        <taxon>Streptomycetaceae</taxon>
        <taxon>Streptomyces</taxon>
    </lineage>
</organism>
<evidence type="ECO:0000313" key="3">
    <source>
        <dbReference type="Proteomes" id="UP000092659"/>
    </source>
</evidence>
<dbReference type="EMBL" id="JAGGLP010000012">
    <property type="protein sequence ID" value="MBP2052610.1"/>
    <property type="molecule type" value="Genomic_DNA"/>
</dbReference>
<evidence type="ECO:0000313" key="2">
    <source>
        <dbReference type="EMBL" id="MBP2052610.1"/>
    </source>
</evidence>
<gene>
    <name evidence="1" type="ORF">AVL59_44620</name>
    <name evidence="2" type="ORF">J2Z21_005597</name>
</gene>
<dbReference type="KEGG" id="sgs:AVL59_44620"/>
<dbReference type="STRING" id="68214.AVL59_44620"/>
<protein>
    <submittedName>
        <fullName evidence="1">Uncharacterized protein</fullName>
    </submittedName>
</protein>